<evidence type="ECO:0000313" key="3">
    <source>
        <dbReference type="Proteomes" id="UP000288058"/>
    </source>
</evidence>
<organism evidence="2 3">
    <name type="scientific">Idiomarina ramblicola</name>
    <dbReference type="NCBI Taxonomy" id="263724"/>
    <lineage>
        <taxon>Bacteria</taxon>
        <taxon>Pseudomonadati</taxon>
        <taxon>Pseudomonadota</taxon>
        <taxon>Gammaproteobacteria</taxon>
        <taxon>Alteromonadales</taxon>
        <taxon>Idiomarinaceae</taxon>
        <taxon>Idiomarina</taxon>
    </lineage>
</organism>
<name>A0A432Z636_9GAMM</name>
<dbReference type="EMBL" id="PIQC01000001">
    <property type="protein sequence ID" value="RUO73279.1"/>
    <property type="molecule type" value="Genomic_DNA"/>
</dbReference>
<evidence type="ECO:0000259" key="1">
    <source>
        <dbReference type="Pfam" id="PF11726"/>
    </source>
</evidence>
<feature type="domain" description="YagK/YfjJ C-terminal" evidence="1">
    <location>
        <begin position="51"/>
        <end position="220"/>
    </location>
</feature>
<gene>
    <name evidence="2" type="ORF">CWI78_02195</name>
</gene>
<sequence length="229" mass="27012">MNQPKRSKYNPNHIPCYGPRYKGFDMWKQNAPYIEQYLDKLYEVFQRSFYNHPRTLVVCFDLHLPFYSQHSLVRNPITEFIENIKRGIKSYQLKQQREKKRIHHTQIEYVAKVEQTIESPLEHYHVVLFLNKDTFYNVGNLSHEDRTQLGRIIRHAWLKVHGISTDSTAALLHASNPVSYSLVGPLTCLNKQHEVVFKRISYLCKEATTKYQGRHQSFYSSNAKNKAPA</sequence>
<dbReference type="Pfam" id="PF11726">
    <property type="entry name" value="YagK_YfjJ_C"/>
    <property type="match status" value="1"/>
</dbReference>
<dbReference type="AlphaFoldDB" id="A0A432Z636"/>
<dbReference type="RefSeq" id="WP_126779838.1">
    <property type="nucleotide sequence ID" value="NZ_PIQC01000001.1"/>
</dbReference>
<dbReference type="InterPro" id="IPR057271">
    <property type="entry name" value="YagK_YfjJ_C"/>
</dbReference>
<protein>
    <recommendedName>
        <fullName evidence="1">YagK/YfjJ C-terminal domain-containing protein</fullName>
    </recommendedName>
</protein>
<proteinExistence type="predicted"/>
<keyword evidence="3" id="KW-1185">Reference proteome</keyword>
<dbReference type="Proteomes" id="UP000288058">
    <property type="component" value="Unassembled WGS sequence"/>
</dbReference>
<reference evidence="3" key="1">
    <citation type="journal article" date="2018" name="Front. Microbiol.">
        <title>Genome-Based Analysis Reveals the Taxonomy and Diversity of the Family Idiomarinaceae.</title>
        <authorList>
            <person name="Liu Y."/>
            <person name="Lai Q."/>
            <person name="Shao Z."/>
        </authorList>
    </citation>
    <scope>NUCLEOTIDE SEQUENCE [LARGE SCALE GENOMIC DNA]</scope>
    <source>
        <strain evidence="3">R22</strain>
    </source>
</reference>
<evidence type="ECO:0000313" key="2">
    <source>
        <dbReference type="EMBL" id="RUO73279.1"/>
    </source>
</evidence>
<dbReference type="OrthoDB" id="5701642at2"/>
<comment type="caution">
    <text evidence="2">The sequence shown here is derived from an EMBL/GenBank/DDBJ whole genome shotgun (WGS) entry which is preliminary data.</text>
</comment>
<accession>A0A432Z636</accession>